<dbReference type="EMBL" id="UXHF01000024">
    <property type="protein sequence ID" value="VDC49819.1"/>
    <property type="molecule type" value="Genomic_DNA"/>
</dbReference>
<dbReference type="InterPro" id="IPR036388">
    <property type="entry name" value="WH-like_DNA-bd_sf"/>
</dbReference>
<protein>
    <recommendedName>
        <fullName evidence="3">Helix-turn-helix domain-containing protein</fullName>
    </recommendedName>
</protein>
<name>A0A7Z9C6G3_9CAUL</name>
<evidence type="ECO:0000313" key="2">
    <source>
        <dbReference type="Proteomes" id="UP000289220"/>
    </source>
</evidence>
<dbReference type="SUPFAM" id="SSF46785">
    <property type="entry name" value="Winged helix' DNA-binding domain"/>
    <property type="match status" value="1"/>
</dbReference>
<comment type="caution">
    <text evidence="1">The sequence shown here is derived from an EMBL/GenBank/DDBJ whole genome shotgun (WGS) entry which is preliminary data.</text>
</comment>
<keyword evidence="2" id="KW-1185">Reference proteome</keyword>
<evidence type="ECO:0008006" key="3">
    <source>
        <dbReference type="Google" id="ProtNLM"/>
    </source>
</evidence>
<dbReference type="RefSeq" id="WP_154726012.1">
    <property type="nucleotide sequence ID" value="NZ_UXHF01000024.1"/>
</dbReference>
<dbReference type="AlphaFoldDB" id="A0A7Z9C6G3"/>
<proteinExistence type="predicted"/>
<organism evidence="1 2">
    <name type="scientific">Brevundimonas mediterranea</name>
    <dbReference type="NCBI Taxonomy" id="74329"/>
    <lineage>
        <taxon>Bacteria</taxon>
        <taxon>Pseudomonadati</taxon>
        <taxon>Pseudomonadota</taxon>
        <taxon>Alphaproteobacteria</taxon>
        <taxon>Caulobacterales</taxon>
        <taxon>Caulobacteraceae</taxon>
        <taxon>Brevundimonas</taxon>
    </lineage>
</organism>
<reference evidence="1 2" key="1">
    <citation type="submission" date="2018-11" db="EMBL/GenBank/DDBJ databases">
        <authorList>
            <person name="Peiro R."/>
            <person name="Begona"/>
            <person name="Cbmso G."/>
            <person name="Lopez M."/>
            <person name="Gonzalez S."/>
            <person name="Sacristan E."/>
            <person name="Castillo E."/>
        </authorList>
    </citation>
    <scope>NUCLEOTIDE SEQUENCE [LARGE SCALE GENOMIC DNA]</scope>
    <source>
        <strain evidence="1">Brev_genome</strain>
    </source>
</reference>
<gene>
    <name evidence="1" type="ORF">BREV_BREV_01467</name>
</gene>
<dbReference type="Proteomes" id="UP000289220">
    <property type="component" value="Unassembled WGS sequence"/>
</dbReference>
<accession>A0A7Z9C6G3</accession>
<dbReference type="InterPro" id="IPR036390">
    <property type="entry name" value="WH_DNA-bd_sf"/>
</dbReference>
<evidence type="ECO:0000313" key="1">
    <source>
        <dbReference type="EMBL" id="VDC49819.1"/>
    </source>
</evidence>
<sequence>MTTLKVGIADPEEMKARTMRIARGEEKAKAGDPKVWFASTESFARILSAPNREMLRIIAEQAPDSLDELAALTDRAKSNLSRTLKTMTGYGLIRMERDGRKLAPKLIHDRVVLELALNGRRQPSRRKETDHE</sequence>
<dbReference type="Gene3D" id="1.10.10.10">
    <property type="entry name" value="Winged helix-like DNA-binding domain superfamily/Winged helix DNA-binding domain"/>
    <property type="match status" value="1"/>
</dbReference>
<dbReference type="Pfam" id="PF25212">
    <property type="entry name" value="HVO_A0114"/>
    <property type="match status" value="1"/>
</dbReference>